<dbReference type="GO" id="GO:0003723">
    <property type="term" value="F:RNA binding"/>
    <property type="evidence" value="ECO:0007669"/>
    <property type="project" value="UniProtKB-UniRule"/>
</dbReference>
<dbReference type="Proteomes" id="UP001360560">
    <property type="component" value="Unassembled WGS sequence"/>
</dbReference>
<name>A0AAV5QEG2_9ASCO</name>
<dbReference type="EMBL" id="BTFZ01000001">
    <property type="protein sequence ID" value="GMM33340.1"/>
    <property type="molecule type" value="Genomic_DNA"/>
</dbReference>
<dbReference type="SMART" id="SM00360">
    <property type="entry name" value="RRM"/>
    <property type="match status" value="1"/>
</dbReference>
<dbReference type="PROSITE" id="PS50102">
    <property type="entry name" value="RRM"/>
    <property type="match status" value="1"/>
</dbReference>
<feature type="compositionally biased region" description="Basic and acidic residues" evidence="2">
    <location>
        <begin position="24"/>
        <end position="38"/>
    </location>
</feature>
<dbReference type="Gene3D" id="3.30.70.330">
    <property type="match status" value="1"/>
</dbReference>
<dbReference type="RefSeq" id="XP_064850340.1">
    <property type="nucleotide sequence ID" value="XM_064994268.1"/>
</dbReference>
<feature type="domain" description="RRM" evidence="3">
    <location>
        <begin position="114"/>
        <end position="194"/>
    </location>
</feature>
<dbReference type="GeneID" id="90071319"/>
<feature type="compositionally biased region" description="Polar residues" evidence="2">
    <location>
        <begin position="13"/>
        <end position="23"/>
    </location>
</feature>
<proteinExistence type="predicted"/>
<dbReference type="InterPro" id="IPR035979">
    <property type="entry name" value="RBD_domain_sf"/>
</dbReference>
<dbReference type="Pfam" id="PF00076">
    <property type="entry name" value="RRM_1"/>
    <property type="match status" value="1"/>
</dbReference>
<gene>
    <name evidence="4" type="ORF">DASC09_006650</name>
</gene>
<reference evidence="4 5" key="1">
    <citation type="journal article" date="2023" name="Elife">
        <title>Identification of key yeast species and microbe-microbe interactions impacting larval growth of Drosophila in the wild.</title>
        <authorList>
            <person name="Mure A."/>
            <person name="Sugiura Y."/>
            <person name="Maeda R."/>
            <person name="Honda K."/>
            <person name="Sakurai N."/>
            <person name="Takahashi Y."/>
            <person name="Watada M."/>
            <person name="Katoh T."/>
            <person name="Gotoh A."/>
            <person name="Gotoh Y."/>
            <person name="Taniguchi I."/>
            <person name="Nakamura K."/>
            <person name="Hayashi T."/>
            <person name="Katayama T."/>
            <person name="Uemura T."/>
            <person name="Hattori Y."/>
        </authorList>
    </citation>
    <scope>NUCLEOTIDE SEQUENCE [LARGE SCALE GENOMIC DNA]</scope>
    <source>
        <strain evidence="4 5">SC-9</strain>
    </source>
</reference>
<protein>
    <submittedName>
        <fullName evidence="4">U2 snRNP complex subunit</fullName>
    </submittedName>
</protein>
<feature type="region of interest" description="Disordered" evidence="2">
    <location>
        <begin position="1"/>
        <end position="111"/>
    </location>
</feature>
<feature type="compositionally biased region" description="Basic and acidic residues" evidence="2">
    <location>
        <begin position="73"/>
        <end position="93"/>
    </location>
</feature>
<keyword evidence="1" id="KW-0694">RNA-binding</keyword>
<comment type="caution">
    <text evidence="4">The sequence shown here is derived from an EMBL/GenBank/DDBJ whole genome shotgun (WGS) entry which is preliminary data.</text>
</comment>
<dbReference type="InterPro" id="IPR012677">
    <property type="entry name" value="Nucleotide-bd_a/b_plait_sf"/>
</dbReference>
<dbReference type="CDD" id="cd12246">
    <property type="entry name" value="RRM1_U1A_like"/>
    <property type="match status" value="1"/>
</dbReference>
<accession>A0AAV5QEG2</accession>
<evidence type="ECO:0000313" key="5">
    <source>
        <dbReference type="Proteomes" id="UP001360560"/>
    </source>
</evidence>
<evidence type="ECO:0000259" key="3">
    <source>
        <dbReference type="PROSITE" id="PS50102"/>
    </source>
</evidence>
<dbReference type="AlphaFoldDB" id="A0AAV5QEG2"/>
<evidence type="ECO:0000256" key="2">
    <source>
        <dbReference type="SAM" id="MobiDB-lite"/>
    </source>
</evidence>
<evidence type="ECO:0000313" key="4">
    <source>
        <dbReference type="EMBL" id="GMM33340.1"/>
    </source>
</evidence>
<dbReference type="SUPFAM" id="SSF54928">
    <property type="entry name" value="RNA-binding domain, RBD"/>
    <property type="match status" value="1"/>
</dbReference>
<evidence type="ECO:0000256" key="1">
    <source>
        <dbReference type="PROSITE-ProRule" id="PRU00176"/>
    </source>
</evidence>
<keyword evidence="5" id="KW-1185">Reference proteome</keyword>
<organism evidence="4 5">
    <name type="scientific">Saccharomycopsis crataegensis</name>
    <dbReference type="NCBI Taxonomy" id="43959"/>
    <lineage>
        <taxon>Eukaryota</taxon>
        <taxon>Fungi</taxon>
        <taxon>Dikarya</taxon>
        <taxon>Ascomycota</taxon>
        <taxon>Saccharomycotina</taxon>
        <taxon>Saccharomycetes</taxon>
        <taxon>Saccharomycopsidaceae</taxon>
        <taxon>Saccharomycopsis</taxon>
    </lineage>
</organism>
<sequence>MPAITRNNKKTNADNTVDSQNKVSQDRSPKVGTAKEDDNVANPDTEATESTTTKDTENEKVASDIASSKKRKNPDSSDNKNDDTIEKPQETKDSASSLPLTKKPRLNNNIPPNVTLYINNLNDQINTVKLRESLFMLFSTYGDIIDINMKPQDKKMRGQAHVTFAKLDAAKLALRSLQEESFFEKPLNIQFSSNQNKKLSLI</sequence>
<feature type="compositionally biased region" description="Basic and acidic residues" evidence="2">
    <location>
        <begin position="52"/>
        <end position="62"/>
    </location>
</feature>
<dbReference type="InterPro" id="IPR000504">
    <property type="entry name" value="RRM_dom"/>
</dbReference>